<dbReference type="OrthoDB" id="3222453at2759"/>
<dbReference type="Pfam" id="PF00651">
    <property type="entry name" value="BTB"/>
    <property type="match status" value="1"/>
</dbReference>
<dbReference type="InterPro" id="IPR000210">
    <property type="entry name" value="BTB/POZ_dom"/>
</dbReference>
<feature type="region of interest" description="Disordered" evidence="1">
    <location>
        <begin position="10"/>
        <end position="65"/>
    </location>
</feature>
<feature type="compositionally biased region" description="Polar residues" evidence="1">
    <location>
        <begin position="35"/>
        <end position="47"/>
    </location>
</feature>
<dbReference type="HOGENOM" id="CLU_020998_0_0_1"/>
<dbReference type="Gene3D" id="3.30.710.10">
    <property type="entry name" value="Potassium Channel Kv1.1, Chain A"/>
    <property type="match status" value="1"/>
</dbReference>
<dbReference type="AlphaFoldDB" id="A0A0C2Z0Z1"/>
<sequence length="763" mass="85572">MLLHMFKKIIGGDSDGNASSTSSEPTPLPPLNSNRQSEVVQTTSGDNYYNPREAPTTQSNFFSDATGTTVSGARFSSTNVTVHVHPNPMNTGEQPNPVVQTLASATSPPPLPVSTVNVTSSSYPANNMGALYLTESSAIDVDPPKVNEMYERLLRKKGRGFALYIPQPNRRLPIAYQRLGIHIGDVGFITPDGGFSFLFNICVPRDHAINPRDLPQDFSPLSPALATQVDVAEFSQFNPGSYLASASMERKENDSNTNGLHFETHASEGAVLTMPEGATSLDLNNELSFSDYLEANVRKWYEFVRRVRGKRIRNGELRLVIGCDKTTAWGIATVSGMSQQRTSKLKFKPLDIASSSSTTTYTWESSGMVEEKVGPDSRDIEVLRSNDDDGPDMTYHNQCLFVRTMTATLGNDDWAEFEGNLGKTTVEDSRFSSPTDLNPLPGMWPSGSSNTKYSNQFGSHQGTYGTQSYSLSKKGRVTISTMPDSSTPYHPSDVLNQQLLQKFPDCKMVITKDHAWLSTFREDEEMVSDPEQLLEKVLASHDVRVENGVLRLYWEKETPRFTPSELSLSSHVLARMSTEYNSPPLAHHEQYYISGGDLFIVVEKTLFRVHSYFFLRESNDFAELITPASREAKRRGSDVSTAITLDELSPEDFAKFLWVFYNPLYDLYDASVEDWEVILALSNRWTFPEVKNLATRELERKPMRDVKRIKLYHEHNLDRNCLIPCYIALCEREDPLTVEEGIDLGMATVTQIVAAREYVRRLY</sequence>
<dbReference type="PROSITE" id="PS50097">
    <property type="entry name" value="BTB"/>
    <property type="match status" value="1"/>
</dbReference>
<keyword evidence="4" id="KW-1185">Reference proteome</keyword>
<dbReference type="Proteomes" id="UP000053424">
    <property type="component" value="Unassembled WGS sequence"/>
</dbReference>
<evidence type="ECO:0000313" key="3">
    <source>
        <dbReference type="EMBL" id="KIM46832.1"/>
    </source>
</evidence>
<organism evidence="3 4">
    <name type="scientific">Hebeloma cylindrosporum</name>
    <dbReference type="NCBI Taxonomy" id="76867"/>
    <lineage>
        <taxon>Eukaryota</taxon>
        <taxon>Fungi</taxon>
        <taxon>Dikarya</taxon>
        <taxon>Basidiomycota</taxon>
        <taxon>Agaricomycotina</taxon>
        <taxon>Agaricomycetes</taxon>
        <taxon>Agaricomycetidae</taxon>
        <taxon>Agaricales</taxon>
        <taxon>Agaricineae</taxon>
        <taxon>Hymenogastraceae</taxon>
        <taxon>Hebeloma</taxon>
    </lineage>
</organism>
<dbReference type="SUPFAM" id="SSF54695">
    <property type="entry name" value="POZ domain"/>
    <property type="match status" value="1"/>
</dbReference>
<name>A0A0C2Z0Z1_HEBCY</name>
<dbReference type="EMBL" id="KN831770">
    <property type="protein sequence ID" value="KIM46832.1"/>
    <property type="molecule type" value="Genomic_DNA"/>
</dbReference>
<dbReference type="STRING" id="686832.A0A0C2Z0Z1"/>
<dbReference type="InterPro" id="IPR011333">
    <property type="entry name" value="SKP1/BTB/POZ_sf"/>
</dbReference>
<accession>A0A0C2Z0Z1</accession>
<evidence type="ECO:0000313" key="4">
    <source>
        <dbReference type="Proteomes" id="UP000053424"/>
    </source>
</evidence>
<evidence type="ECO:0000259" key="2">
    <source>
        <dbReference type="PROSITE" id="PS50097"/>
    </source>
</evidence>
<proteinExistence type="predicted"/>
<reference evidence="3 4" key="1">
    <citation type="submission" date="2014-04" db="EMBL/GenBank/DDBJ databases">
        <authorList>
            <consortium name="DOE Joint Genome Institute"/>
            <person name="Kuo A."/>
            <person name="Gay G."/>
            <person name="Dore J."/>
            <person name="Kohler A."/>
            <person name="Nagy L.G."/>
            <person name="Floudas D."/>
            <person name="Copeland A."/>
            <person name="Barry K.W."/>
            <person name="Cichocki N."/>
            <person name="Veneault-Fourrey C."/>
            <person name="LaButti K."/>
            <person name="Lindquist E.A."/>
            <person name="Lipzen A."/>
            <person name="Lundell T."/>
            <person name="Morin E."/>
            <person name="Murat C."/>
            <person name="Sun H."/>
            <person name="Tunlid A."/>
            <person name="Henrissat B."/>
            <person name="Grigoriev I.V."/>
            <person name="Hibbett D.S."/>
            <person name="Martin F."/>
            <person name="Nordberg H.P."/>
            <person name="Cantor M.N."/>
            <person name="Hua S.X."/>
        </authorList>
    </citation>
    <scope>NUCLEOTIDE SEQUENCE [LARGE SCALE GENOMIC DNA]</scope>
    <source>
        <strain evidence="4">h7</strain>
    </source>
</reference>
<feature type="domain" description="BTB" evidence="2">
    <location>
        <begin position="596"/>
        <end position="669"/>
    </location>
</feature>
<gene>
    <name evidence="3" type="ORF">M413DRAFT_422275</name>
</gene>
<feature type="compositionally biased region" description="Polar residues" evidence="1">
    <location>
        <begin position="55"/>
        <end position="65"/>
    </location>
</feature>
<evidence type="ECO:0000256" key="1">
    <source>
        <dbReference type="SAM" id="MobiDB-lite"/>
    </source>
</evidence>
<reference evidence="4" key="2">
    <citation type="submission" date="2015-01" db="EMBL/GenBank/DDBJ databases">
        <title>Evolutionary Origins and Diversification of the Mycorrhizal Mutualists.</title>
        <authorList>
            <consortium name="DOE Joint Genome Institute"/>
            <consortium name="Mycorrhizal Genomics Consortium"/>
            <person name="Kohler A."/>
            <person name="Kuo A."/>
            <person name="Nagy L.G."/>
            <person name="Floudas D."/>
            <person name="Copeland A."/>
            <person name="Barry K.W."/>
            <person name="Cichocki N."/>
            <person name="Veneault-Fourrey C."/>
            <person name="LaButti K."/>
            <person name="Lindquist E.A."/>
            <person name="Lipzen A."/>
            <person name="Lundell T."/>
            <person name="Morin E."/>
            <person name="Murat C."/>
            <person name="Riley R."/>
            <person name="Ohm R."/>
            <person name="Sun H."/>
            <person name="Tunlid A."/>
            <person name="Henrissat B."/>
            <person name="Grigoriev I.V."/>
            <person name="Hibbett D.S."/>
            <person name="Martin F."/>
        </authorList>
    </citation>
    <scope>NUCLEOTIDE SEQUENCE [LARGE SCALE GENOMIC DNA]</scope>
    <source>
        <strain evidence="4">h7</strain>
    </source>
</reference>
<protein>
    <recommendedName>
        <fullName evidence="2">BTB domain-containing protein</fullName>
    </recommendedName>
</protein>